<dbReference type="Pfam" id="PF01068">
    <property type="entry name" value="DNA_ligase_A_M"/>
    <property type="match status" value="1"/>
</dbReference>
<keyword evidence="2 5" id="KW-0436">Ligase</keyword>
<gene>
    <name evidence="5" type="ORF">F7Q99_37005</name>
</gene>
<dbReference type="PANTHER" id="PTHR45674">
    <property type="entry name" value="DNA LIGASE 1/3 FAMILY MEMBER"/>
    <property type="match status" value="1"/>
</dbReference>
<dbReference type="GO" id="GO:0006310">
    <property type="term" value="P:DNA recombination"/>
    <property type="evidence" value="ECO:0007669"/>
    <property type="project" value="InterPro"/>
</dbReference>
<comment type="similarity">
    <text evidence="1">Belongs to the ATP-dependent DNA ligase family.</text>
</comment>
<proteinExistence type="inferred from homology"/>
<keyword evidence="6" id="KW-1185">Reference proteome</keyword>
<dbReference type="GO" id="GO:0005524">
    <property type="term" value="F:ATP binding"/>
    <property type="evidence" value="ECO:0007669"/>
    <property type="project" value="InterPro"/>
</dbReference>
<dbReference type="InterPro" id="IPR012310">
    <property type="entry name" value="DNA_ligase_ATP-dep_cent"/>
</dbReference>
<dbReference type="AlphaFoldDB" id="A0A6N7L1C1"/>
<comment type="caution">
    <text evidence="5">The sequence shown here is derived from an EMBL/GenBank/DDBJ whole genome shotgun (WGS) entry which is preliminary data.</text>
</comment>
<accession>A0A6N7L1C1</accession>
<dbReference type="OrthoDB" id="4173200at2"/>
<dbReference type="GO" id="GO:0003910">
    <property type="term" value="F:DNA ligase (ATP) activity"/>
    <property type="evidence" value="ECO:0007669"/>
    <property type="project" value="UniProtKB-EC"/>
</dbReference>
<protein>
    <submittedName>
        <fullName evidence="5">ATP-dependent DNA ligase</fullName>
    </submittedName>
</protein>
<dbReference type="Gene3D" id="2.40.50.140">
    <property type="entry name" value="Nucleic acid-binding proteins"/>
    <property type="match status" value="1"/>
</dbReference>
<dbReference type="GO" id="GO:0006281">
    <property type="term" value="P:DNA repair"/>
    <property type="evidence" value="ECO:0007669"/>
    <property type="project" value="InterPro"/>
</dbReference>
<name>A0A6N7L1C1_9ACTN</name>
<dbReference type="EMBL" id="WBOF01000005">
    <property type="protein sequence ID" value="MQS17642.1"/>
    <property type="molecule type" value="Genomic_DNA"/>
</dbReference>
<evidence type="ECO:0000313" key="6">
    <source>
        <dbReference type="Proteomes" id="UP000450000"/>
    </source>
</evidence>
<dbReference type="InterPro" id="IPR050191">
    <property type="entry name" value="ATP-dep_DNA_ligase"/>
</dbReference>
<dbReference type="Proteomes" id="UP000450000">
    <property type="component" value="Unassembled WGS sequence"/>
</dbReference>
<dbReference type="SUPFAM" id="SSF56091">
    <property type="entry name" value="DNA ligase/mRNA capping enzyme, catalytic domain"/>
    <property type="match status" value="1"/>
</dbReference>
<evidence type="ECO:0000313" key="5">
    <source>
        <dbReference type="EMBL" id="MQS17642.1"/>
    </source>
</evidence>
<dbReference type="RefSeq" id="WP_153470934.1">
    <property type="nucleotide sequence ID" value="NZ_WBOF01000005.1"/>
</dbReference>
<evidence type="ECO:0000256" key="1">
    <source>
        <dbReference type="ARBA" id="ARBA00007572"/>
    </source>
</evidence>
<dbReference type="InterPro" id="IPR012340">
    <property type="entry name" value="NA-bd_OB-fold"/>
</dbReference>
<organism evidence="5 6">
    <name type="scientific">Streptomyces kaniharaensis</name>
    <dbReference type="NCBI Taxonomy" id="212423"/>
    <lineage>
        <taxon>Bacteria</taxon>
        <taxon>Bacillati</taxon>
        <taxon>Actinomycetota</taxon>
        <taxon>Actinomycetes</taxon>
        <taxon>Kitasatosporales</taxon>
        <taxon>Streptomycetaceae</taxon>
        <taxon>Streptomyces</taxon>
    </lineage>
</organism>
<evidence type="ECO:0000256" key="2">
    <source>
        <dbReference type="ARBA" id="ARBA00022598"/>
    </source>
</evidence>
<reference evidence="5 6" key="1">
    <citation type="submission" date="2019-09" db="EMBL/GenBank/DDBJ databases">
        <title>Genome Sequences of Streptomyces kaniharaensis ATCC 21070.</title>
        <authorList>
            <person name="Zhu W."/>
            <person name="De Crecy-Lagard V."/>
            <person name="Richards N.G."/>
        </authorList>
    </citation>
    <scope>NUCLEOTIDE SEQUENCE [LARGE SCALE GENOMIC DNA]</scope>
    <source>
        <strain evidence="5 6">SF-557</strain>
    </source>
</reference>
<dbReference type="PANTHER" id="PTHR45674:SF4">
    <property type="entry name" value="DNA LIGASE 1"/>
    <property type="match status" value="1"/>
</dbReference>
<sequence>MPPFRLPIEVALAKPIEHLPASAADMLAEPKADGWRAIVQAGPHPRVYSRHGTDLTRAFADVAEAARHLTPCVLDGELLAVKPDGTASFALLQTRVGKGPRPGAGFTVHLAAFDALARGDETDLRPLPYLERRAHLLELLRDGPAAIQPLPATDDLTEARYWFGTLGGAIEGCVLKPTGSRYLAGYGSGWLKYRVRTTVDAAIVGIVPGKTPAAQAAVLAQPDARGRLRPVAVSLPLGGALRAELANLLRPAGAMTELSGTVGGLPGSPPVPYLPVHPDVVVEISVDQAKPEFGRYRHRPRVLRRRADLTAEQLTTAGSPTR</sequence>
<evidence type="ECO:0000256" key="3">
    <source>
        <dbReference type="ARBA" id="ARBA00034003"/>
    </source>
</evidence>
<dbReference type="Gene3D" id="3.30.470.30">
    <property type="entry name" value="DNA ligase/mRNA capping enzyme"/>
    <property type="match status" value="1"/>
</dbReference>
<evidence type="ECO:0000259" key="4">
    <source>
        <dbReference type="Pfam" id="PF01068"/>
    </source>
</evidence>
<comment type="catalytic activity">
    <reaction evidence="3">
        <text>ATP + (deoxyribonucleotide)n-3'-hydroxyl + 5'-phospho-(deoxyribonucleotide)m = (deoxyribonucleotide)n+m + AMP + diphosphate.</text>
        <dbReference type="EC" id="6.5.1.1"/>
    </reaction>
</comment>
<feature type="domain" description="ATP-dependent DNA ligase family profile" evidence="4">
    <location>
        <begin position="23"/>
        <end position="193"/>
    </location>
</feature>